<dbReference type="Proteomes" id="UP000799291">
    <property type="component" value="Unassembled WGS sequence"/>
</dbReference>
<feature type="compositionally biased region" description="Low complexity" evidence="1">
    <location>
        <begin position="84"/>
        <end position="95"/>
    </location>
</feature>
<protein>
    <recommendedName>
        <fullName evidence="4">Clavaminate synthase-like protein</fullName>
    </recommendedName>
</protein>
<evidence type="ECO:0000256" key="1">
    <source>
        <dbReference type="SAM" id="MobiDB-lite"/>
    </source>
</evidence>
<feature type="region of interest" description="Disordered" evidence="1">
    <location>
        <begin position="84"/>
        <end position="110"/>
    </location>
</feature>
<evidence type="ECO:0008006" key="4">
    <source>
        <dbReference type="Google" id="ProtNLM"/>
    </source>
</evidence>
<dbReference type="Gene3D" id="2.60.120.330">
    <property type="entry name" value="B-lactam Antibiotic, Isopenicillin N Synthase, Chain"/>
    <property type="match status" value="1"/>
</dbReference>
<feature type="region of interest" description="Disordered" evidence="1">
    <location>
        <begin position="388"/>
        <end position="409"/>
    </location>
</feature>
<dbReference type="InterPro" id="IPR027443">
    <property type="entry name" value="IPNS-like_sf"/>
</dbReference>
<accession>A0A6G1JCR2</accession>
<evidence type="ECO:0000313" key="2">
    <source>
        <dbReference type="EMBL" id="KAF2688322.1"/>
    </source>
</evidence>
<gene>
    <name evidence="2" type="ORF">K458DRAFT_358967</name>
</gene>
<reference evidence="2" key="1">
    <citation type="journal article" date="2020" name="Stud. Mycol.">
        <title>101 Dothideomycetes genomes: a test case for predicting lifestyles and emergence of pathogens.</title>
        <authorList>
            <person name="Haridas S."/>
            <person name="Albert R."/>
            <person name="Binder M."/>
            <person name="Bloem J."/>
            <person name="Labutti K."/>
            <person name="Salamov A."/>
            <person name="Andreopoulos B."/>
            <person name="Baker S."/>
            <person name="Barry K."/>
            <person name="Bills G."/>
            <person name="Bluhm B."/>
            <person name="Cannon C."/>
            <person name="Castanera R."/>
            <person name="Culley D."/>
            <person name="Daum C."/>
            <person name="Ezra D."/>
            <person name="Gonzalez J."/>
            <person name="Henrissat B."/>
            <person name="Kuo A."/>
            <person name="Liang C."/>
            <person name="Lipzen A."/>
            <person name="Lutzoni F."/>
            <person name="Magnuson J."/>
            <person name="Mondo S."/>
            <person name="Nolan M."/>
            <person name="Ohm R."/>
            <person name="Pangilinan J."/>
            <person name="Park H.-J."/>
            <person name="Ramirez L."/>
            <person name="Alfaro M."/>
            <person name="Sun H."/>
            <person name="Tritt A."/>
            <person name="Yoshinaga Y."/>
            <person name="Zwiers L.-H."/>
            <person name="Turgeon B."/>
            <person name="Goodwin S."/>
            <person name="Spatafora J."/>
            <person name="Crous P."/>
            <person name="Grigoriev I."/>
        </authorList>
    </citation>
    <scope>NUCLEOTIDE SEQUENCE</scope>
    <source>
        <strain evidence="2">CBS 122367</strain>
    </source>
</reference>
<dbReference type="OrthoDB" id="288590at2759"/>
<organism evidence="2 3">
    <name type="scientific">Lentithecium fluviatile CBS 122367</name>
    <dbReference type="NCBI Taxonomy" id="1168545"/>
    <lineage>
        <taxon>Eukaryota</taxon>
        <taxon>Fungi</taxon>
        <taxon>Dikarya</taxon>
        <taxon>Ascomycota</taxon>
        <taxon>Pezizomycotina</taxon>
        <taxon>Dothideomycetes</taxon>
        <taxon>Pleosporomycetidae</taxon>
        <taxon>Pleosporales</taxon>
        <taxon>Massarineae</taxon>
        <taxon>Lentitheciaceae</taxon>
        <taxon>Lentithecium</taxon>
    </lineage>
</organism>
<sequence length="409" mass="45273">MAVVLPPKLSDAHPRQTQIQTAFSVSKLISKLRSKRFSKRTKKDEAVVDPRPPLIPSPLPLVLPQHQPALSQLGWTTITFPQPQSQLQISSQTQPHELAPDPAPGPHPLQSASQALFAAAQQFFDQPTSLKEKWKHRLGSEEGWSKIPGEKEFITLRTLAYTPDLLKAPAKRYWDLMGAHLSSTLGRISTSLSLPDGETQDLRRFVGPYAVMGAAENSKTATMLRIFRYEGWAPKIVAEPHADLGLLSCVVGDVPGLEVWNGREFFDVERRYGDGGGQATVLVGRQLERFSNGRFPAGGHRVVSYGAAPPTPPPSSDEPRYRHSIVFVLRAHEPVVIDSKALETQITGSWDDPVFGITAGELYEQIRRAHFNINIGVEEREEQRRKVLARKGGEEREGERKALGNEASG</sequence>
<evidence type="ECO:0000313" key="3">
    <source>
        <dbReference type="Proteomes" id="UP000799291"/>
    </source>
</evidence>
<keyword evidence="3" id="KW-1185">Reference proteome</keyword>
<dbReference type="EMBL" id="MU005573">
    <property type="protein sequence ID" value="KAF2688322.1"/>
    <property type="molecule type" value="Genomic_DNA"/>
</dbReference>
<dbReference type="SUPFAM" id="SSF51197">
    <property type="entry name" value="Clavaminate synthase-like"/>
    <property type="match status" value="1"/>
</dbReference>
<dbReference type="AlphaFoldDB" id="A0A6G1JCR2"/>
<feature type="compositionally biased region" description="Basic and acidic residues" evidence="1">
    <location>
        <begin position="388"/>
        <end position="403"/>
    </location>
</feature>
<proteinExistence type="predicted"/>
<name>A0A6G1JCR2_9PLEO</name>